<dbReference type="EMBL" id="BGPR01170750">
    <property type="protein sequence ID" value="GBM29896.1"/>
    <property type="molecule type" value="Genomic_DNA"/>
</dbReference>
<keyword evidence="3" id="KW-1185">Reference proteome</keyword>
<dbReference type="Proteomes" id="UP000499080">
    <property type="component" value="Unassembled WGS sequence"/>
</dbReference>
<comment type="caution">
    <text evidence="2">The sequence shown here is derived from an EMBL/GenBank/DDBJ whole genome shotgun (WGS) entry which is preliminary data.</text>
</comment>
<evidence type="ECO:0000256" key="1">
    <source>
        <dbReference type="SAM" id="MobiDB-lite"/>
    </source>
</evidence>
<accession>A0A4Y2EPH3</accession>
<reference evidence="2 3" key="1">
    <citation type="journal article" date="2019" name="Sci. Rep.">
        <title>Orb-weaving spider Araneus ventricosus genome elucidates the spidroin gene catalogue.</title>
        <authorList>
            <person name="Kono N."/>
            <person name="Nakamura H."/>
            <person name="Ohtoshi R."/>
            <person name="Moran D.A.P."/>
            <person name="Shinohara A."/>
            <person name="Yoshida Y."/>
            <person name="Fujiwara M."/>
            <person name="Mori M."/>
            <person name="Tomita M."/>
            <person name="Arakawa K."/>
        </authorList>
    </citation>
    <scope>NUCLEOTIDE SEQUENCE [LARGE SCALE GENOMIC DNA]</scope>
</reference>
<dbReference type="AlphaFoldDB" id="A0A4Y2EPH3"/>
<sequence length="183" mass="20272">MLSASDFKVQRRACTRDCSTKERIEQLKCVNCKEIGRFEAWKGCKALPVISISGKRQPLKSYAQAASNQTGKEVNTDSQKIVNNQNPPPRHLVAWKGSKASPVIPISGKIQPGKSYAQAASNQTEKEVNTDSQKIVKNPPPPPRLGRSERNEKALKEIKELLQEFPRPRWPSDKVSALGPEGS</sequence>
<evidence type="ECO:0000313" key="2">
    <source>
        <dbReference type="EMBL" id="GBM29896.1"/>
    </source>
</evidence>
<organism evidence="2 3">
    <name type="scientific">Araneus ventricosus</name>
    <name type="common">Orbweaver spider</name>
    <name type="synonym">Epeira ventricosa</name>
    <dbReference type="NCBI Taxonomy" id="182803"/>
    <lineage>
        <taxon>Eukaryota</taxon>
        <taxon>Metazoa</taxon>
        <taxon>Ecdysozoa</taxon>
        <taxon>Arthropoda</taxon>
        <taxon>Chelicerata</taxon>
        <taxon>Arachnida</taxon>
        <taxon>Araneae</taxon>
        <taxon>Araneomorphae</taxon>
        <taxon>Entelegynae</taxon>
        <taxon>Araneoidea</taxon>
        <taxon>Araneidae</taxon>
        <taxon>Araneus</taxon>
    </lineage>
</organism>
<evidence type="ECO:0000313" key="3">
    <source>
        <dbReference type="Proteomes" id="UP000499080"/>
    </source>
</evidence>
<feature type="non-terminal residue" evidence="2">
    <location>
        <position position="183"/>
    </location>
</feature>
<name>A0A4Y2EPH3_ARAVE</name>
<protein>
    <submittedName>
        <fullName evidence="2">Uncharacterized protein</fullName>
    </submittedName>
</protein>
<gene>
    <name evidence="2" type="ORF">AVEN_226762_1</name>
</gene>
<proteinExistence type="predicted"/>
<feature type="region of interest" description="Disordered" evidence="1">
    <location>
        <begin position="108"/>
        <end position="183"/>
    </location>
</feature>
<feature type="compositionally biased region" description="Basic and acidic residues" evidence="1">
    <location>
        <begin position="146"/>
        <end position="172"/>
    </location>
</feature>